<dbReference type="InterPro" id="IPR006026">
    <property type="entry name" value="Peptidase_Metallo"/>
</dbReference>
<accession>A0A7G7WYR8</accession>
<dbReference type="InterPro" id="IPR003582">
    <property type="entry name" value="ShKT_dom"/>
</dbReference>
<evidence type="ECO:0000256" key="1">
    <source>
        <dbReference type="ARBA" id="ARBA00002657"/>
    </source>
</evidence>
<feature type="domain" description="ShKT" evidence="11">
    <location>
        <begin position="412"/>
        <end position="449"/>
    </location>
</feature>
<keyword evidence="3 8" id="KW-0479">Metal-binding</keyword>
<dbReference type="InterPro" id="IPR001506">
    <property type="entry name" value="Peptidase_M12A"/>
</dbReference>
<reference evidence="13" key="1">
    <citation type="journal article" date="2020" name="Mar. Drugs">
        <title>Transcriptomic Analysis of Four Cerianthid (Cnidaria, Ceriantharia) Venoms.</title>
        <authorList>
            <person name="Klompen A.M.L."/>
            <person name="Macrander J."/>
            <person name="Reitzel A.M."/>
            <person name="Stampar S.N."/>
        </authorList>
    </citation>
    <scope>NUCLEOTIDE SEQUENCE</scope>
</reference>
<keyword evidence="6 8" id="KW-0482">Metalloprotease</keyword>
<evidence type="ECO:0000256" key="7">
    <source>
        <dbReference type="PROSITE-ProRule" id="PRU01005"/>
    </source>
</evidence>
<proteinExistence type="evidence at transcript level"/>
<comment type="cofactor">
    <cofactor evidence="8 9">
        <name>Zn(2+)</name>
        <dbReference type="ChEBI" id="CHEBI:29105"/>
    </cofactor>
    <text evidence="8 9">Binds 1 zinc ion per subunit.</text>
</comment>
<protein>
    <recommendedName>
        <fullName evidence="9">Metalloendopeptidase</fullName>
        <ecNumber evidence="9">3.4.24.-</ecNumber>
    </recommendedName>
</protein>
<keyword evidence="2 8" id="KW-0645">Protease</keyword>
<dbReference type="GO" id="GO:0008270">
    <property type="term" value="F:zinc ion binding"/>
    <property type="evidence" value="ECO:0007669"/>
    <property type="project" value="UniProtKB-UniRule"/>
</dbReference>
<evidence type="ECO:0000256" key="9">
    <source>
        <dbReference type="RuleBase" id="RU361183"/>
    </source>
</evidence>
<dbReference type="GO" id="GO:0004222">
    <property type="term" value="F:metalloendopeptidase activity"/>
    <property type="evidence" value="ECO:0007669"/>
    <property type="project" value="UniProtKB-UniRule"/>
</dbReference>
<evidence type="ECO:0000256" key="5">
    <source>
        <dbReference type="ARBA" id="ARBA00022833"/>
    </source>
</evidence>
<evidence type="ECO:0000256" key="2">
    <source>
        <dbReference type="ARBA" id="ARBA00022670"/>
    </source>
</evidence>
<evidence type="ECO:0000259" key="12">
    <source>
        <dbReference type="PROSITE" id="PS51864"/>
    </source>
</evidence>
<feature type="region of interest" description="Disordered" evidence="10">
    <location>
        <begin position="23"/>
        <end position="49"/>
    </location>
</feature>
<feature type="binding site" evidence="8">
    <location>
        <position position="209"/>
    </location>
    <ligand>
        <name>Zn(2+)</name>
        <dbReference type="ChEBI" id="CHEBI:29105"/>
        <note>catalytic</note>
    </ligand>
</feature>
<dbReference type="GO" id="GO:0006508">
    <property type="term" value="P:proteolysis"/>
    <property type="evidence" value="ECO:0007669"/>
    <property type="project" value="UniProtKB-KW"/>
</dbReference>
<keyword evidence="4 8" id="KW-0378">Hydrolase</keyword>
<dbReference type="PANTHER" id="PTHR10127:SF780">
    <property type="entry name" value="METALLOENDOPEPTIDASE"/>
    <property type="match status" value="1"/>
</dbReference>
<dbReference type="Gene3D" id="1.10.10.1940">
    <property type="match status" value="2"/>
</dbReference>
<dbReference type="PRINTS" id="PR00480">
    <property type="entry name" value="ASTACIN"/>
</dbReference>
<evidence type="ECO:0000256" key="6">
    <source>
        <dbReference type="ARBA" id="ARBA00023049"/>
    </source>
</evidence>
<dbReference type="InterPro" id="IPR034035">
    <property type="entry name" value="Astacin-like_dom"/>
</dbReference>
<feature type="binding site" evidence="8">
    <location>
        <position position="205"/>
    </location>
    <ligand>
        <name>Zn(2+)</name>
        <dbReference type="ChEBI" id="CHEBI:29105"/>
        <note>catalytic</note>
    </ligand>
</feature>
<keyword evidence="5 8" id="KW-0862">Zinc</keyword>
<feature type="chain" id="PRO_5029039186" description="Metalloendopeptidase" evidence="9">
    <location>
        <begin position="22"/>
        <end position="449"/>
    </location>
</feature>
<dbReference type="Gene3D" id="3.40.390.10">
    <property type="entry name" value="Collagenase (Catalytic Domain)"/>
    <property type="match status" value="1"/>
</dbReference>
<evidence type="ECO:0000256" key="4">
    <source>
        <dbReference type="ARBA" id="ARBA00022801"/>
    </source>
</evidence>
<dbReference type="SMART" id="SM00235">
    <property type="entry name" value="ZnMc"/>
    <property type="match status" value="1"/>
</dbReference>
<feature type="binding site" evidence="8">
    <location>
        <position position="215"/>
    </location>
    <ligand>
        <name>Zn(2+)</name>
        <dbReference type="ChEBI" id="CHEBI:29105"/>
        <note>catalytic</note>
    </ligand>
</feature>
<dbReference type="PROSITE" id="PS51670">
    <property type="entry name" value="SHKT"/>
    <property type="match status" value="2"/>
</dbReference>
<reference evidence="13" key="2">
    <citation type="submission" date="2020-07" db="EMBL/GenBank/DDBJ databases">
        <authorList>
            <person name="Klompen A.L."/>
            <person name="Macrander J."/>
            <person name="Reitzel A.M."/>
            <person name="Stampar S.N."/>
        </authorList>
    </citation>
    <scope>NUCLEOTIDE SEQUENCE</scope>
</reference>
<dbReference type="PROSITE" id="PS51864">
    <property type="entry name" value="ASTACIN"/>
    <property type="match status" value="1"/>
</dbReference>
<dbReference type="EMBL" id="MT747473">
    <property type="protein sequence ID" value="QNH72407.1"/>
    <property type="molecule type" value="mRNA"/>
</dbReference>
<evidence type="ECO:0000256" key="3">
    <source>
        <dbReference type="ARBA" id="ARBA00022723"/>
    </source>
</evidence>
<dbReference type="SMART" id="SM00254">
    <property type="entry name" value="ShKT"/>
    <property type="match status" value="3"/>
</dbReference>
<comment type="caution">
    <text evidence="7">Lacks conserved residue(s) required for the propagation of feature annotation.</text>
</comment>
<feature type="domain" description="Peptidase M12A" evidence="12">
    <location>
        <begin position="111"/>
        <end position="307"/>
    </location>
</feature>
<name>A0A7G7WYR8_9CNID</name>
<evidence type="ECO:0000256" key="10">
    <source>
        <dbReference type="SAM" id="MobiDB-lite"/>
    </source>
</evidence>
<sequence>MDGFNVSVLLTIILIFQLVSARPGETPPKPTRNNFDDDEILKQENKKVEGRKGEEARDIFDVIMEVNENFANSKVARAGKINLYQGDIIENEVTDEIKKEEVGPKRRKKRAAMRSTRRLWTKRGSFHVVPYVITSSNNHARSKILGAMGEWMTKVPCLKFVRRTNEGSYLSFFSGGGCYSMVGMQGGKQAISIGRGCEHHGVIVHEIGHALGFWHEQSRPDRDGYIRINRGNIMRGMEHNFNKYTTTQINSYGQSYDFGSVMHYGAYAFSSNRRPTITKLNGGTTGLGQRNGLSAGDVTQARMMYCGGTGPGPTQAPTGCTEDKNQYCGAWAKKGFCTNEKYRKFMTENCCRSCKAPEPTTVPPPCVNKHGDDKCNRWARDGLCKIGQCFMLTECCRSCKYPPAPTTAAPECVDKETACGEWKSAGYCDDGSSYYDYVSKNCRKSCGIC</sequence>
<feature type="signal peptide" evidence="9">
    <location>
        <begin position="1"/>
        <end position="21"/>
    </location>
</feature>
<feature type="active site" evidence="8">
    <location>
        <position position="206"/>
    </location>
</feature>
<dbReference type="CDD" id="cd04280">
    <property type="entry name" value="ZnMc_astacin_like"/>
    <property type="match status" value="1"/>
</dbReference>
<comment type="function">
    <text evidence="1">Metalloprotease.</text>
</comment>
<feature type="compositionally biased region" description="Basic and acidic residues" evidence="10">
    <location>
        <begin position="40"/>
        <end position="49"/>
    </location>
</feature>
<dbReference type="EC" id="3.4.24.-" evidence="9"/>
<feature type="domain" description="ShKT" evidence="11">
    <location>
        <begin position="320"/>
        <end position="366"/>
    </location>
</feature>
<keyword evidence="9" id="KW-0732">Signal</keyword>
<dbReference type="PANTHER" id="PTHR10127">
    <property type="entry name" value="DISCOIDIN, CUB, EGF, LAMININ , AND ZINC METALLOPROTEASE DOMAIN CONTAINING"/>
    <property type="match status" value="1"/>
</dbReference>
<dbReference type="SUPFAM" id="SSF55486">
    <property type="entry name" value="Metalloproteases ('zincins'), catalytic domain"/>
    <property type="match status" value="1"/>
</dbReference>
<evidence type="ECO:0000256" key="8">
    <source>
        <dbReference type="PROSITE-ProRule" id="PRU01211"/>
    </source>
</evidence>
<dbReference type="InterPro" id="IPR024079">
    <property type="entry name" value="MetalloPept_cat_dom_sf"/>
</dbReference>
<evidence type="ECO:0000313" key="13">
    <source>
        <dbReference type="EMBL" id="QNH72407.1"/>
    </source>
</evidence>
<organism evidence="13">
    <name type="scientific">Ceriantheomorphe brasiliensis</name>
    <dbReference type="NCBI Taxonomy" id="1048506"/>
    <lineage>
        <taxon>Eukaryota</taxon>
        <taxon>Metazoa</taxon>
        <taxon>Cnidaria</taxon>
        <taxon>Anthozoa</taxon>
        <taxon>Ceriantharia</taxon>
        <taxon>Spirularia</taxon>
        <taxon>Cerianthidae</taxon>
        <taxon>Ceriantheomorphe</taxon>
    </lineage>
</organism>
<dbReference type="Pfam" id="PF01400">
    <property type="entry name" value="Astacin"/>
    <property type="match status" value="1"/>
</dbReference>
<evidence type="ECO:0000259" key="11">
    <source>
        <dbReference type="PROSITE" id="PS51670"/>
    </source>
</evidence>
<dbReference type="Pfam" id="PF01549">
    <property type="entry name" value="ShK"/>
    <property type="match status" value="2"/>
</dbReference>
<dbReference type="AlphaFoldDB" id="A0A7G7WYR8"/>